<keyword evidence="6 10" id="KW-0256">Endoplasmic reticulum</keyword>
<dbReference type="GO" id="GO:0006487">
    <property type="term" value="P:protein N-linked glycosylation"/>
    <property type="evidence" value="ECO:0007669"/>
    <property type="project" value="TreeGrafter"/>
</dbReference>
<comment type="function">
    <text evidence="10">Subunit of the oligosaccharyl transferase (OST) complex that catalyzes the initial transfer of a defined glycan (Glc(3)Man(9)GlcNAc(2) in eukaryotes) from the lipid carrier dolichol-pyrophosphate to an asparagine residue within an Asn-X-Ser/Thr consensus motif in nascent polypeptide chains, the first step in protein N-glycosylation. N-glycosylation occurs cotranslationally and the complex associates with the Sec61 complex at the channel-forming translocon complex that mediates protein translocation across the endoplasmic reticulum (ER). All subunits are required for a maximal enzyme activity.</text>
</comment>
<evidence type="ECO:0000256" key="6">
    <source>
        <dbReference type="ARBA" id="ARBA00022824"/>
    </source>
</evidence>
<sequence>MISSFLEQYMSTTLQCLKLLDAYLLYILLTRALQLSYCLLLRTFPFNSLLSGFMSCVGSFILAVCLRIEINPQNKGDFQGISPERAFTDFLFASAILHLVVMKLVS</sequence>
<feature type="transmembrane region" description="Helical" evidence="10">
    <location>
        <begin position="86"/>
        <end position="105"/>
    </location>
</feature>
<reference evidence="11" key="3">
    <citation type="submission" date="2025-09" db="UniProtKB">
        <authorList>
            <consortium name="Ensembl"/>
        </authorList>
    </citation>
    <scope>IDENTIFICATION</scope>
</reference>
<dbReference type="Pfam" id="PF02109">
    <property type="entry name" value="DAD"/>
    <property type="match status" value="1"/>
</dbReference>
<feature type="transmembrane region" description="Helical" evidence="10">
    <location>
        <begin position="20"/>
        <end position="42"/>
    </location>
</feature>
<accession>A0A4X2LWR8</accession>
<comment type="pathway">
    <text evidence="2 10">Protein modification; protein glycosylation.</text>
</comment>
<dbReference type="STRING" id="29139.ENSVURP00010025935"/>
<dbReference type="PANTHER" id="PTHR10705:SF0">
    <property type="entry name" value="DOLICHYL-DIPHOSPHOOLIGOSACCHARIDE--PROTEIN GLYCOSYLTRANSFERASE SUBUNIT DAD1"/>
    <property type="match status" value="1"/>
</dbReference>
<organism evidence="11 12">
    <name type="scientific">Vombatus ursinus</name>
    <name type="common">Common wombat</name>
    <dbReference type="NCBI Taxonomy" id="29139"/>
    <lineage>
        <taxon>Eukaryota</taxon>
        <taxon>Metazoa</taxon>
        <taxon>Chordata</taxon>
        <taxon>Craniata</taxon>
        <taxon>Vertebrata</taxon>
        <taxon>Euteleostomi</taxon>
        <taxon>Mammalia</taxon>
        <taxon>Metatheria</taxon>
        <taxon>Diprotodontia</taxon>
        <taxon>Vombatidae</taxon>
        <taxon>Vombatus</taxon>
    </lineage>
</organism>
<reference evidence="11" key="2">
    <citation type="submission" date="2025-08" db="UniProtKB">
        <authorList>
            <consortium name="Ensembl"/>
        </authorList>
    </citation>
    <scope>IDENTIFICATION</scope>
</reference>
<evidence type="ECO:0000256" key="3">
    <source>
        <dbReference type="ARBA" id="ARBA00009386"/>
    </source>
</evidence>
<evidence type="ECO:0000256" key="4">
    <source>
        <dbReference type="ARBA" id="ARBA00018947"/>
    </source>
</evidence>
<evidence type="ECO:0000256" key="7">
    <source>
        <dbReference type="ARBA" id="ARBA00022989"/>
    </source>
</evidence>
<keyword evidence="12" id="KW-1185">Reference proteome</keyword>
<evidence type="ECO:0000256" key="2">
    <source>
        <dbReference type="ARBA" id="ARBA00004922"/>
    </source>
</evidence>
<dbReference type="UniPathway" id="UPA00378"/>
<dbReference type="Ensembl" id="ENSVURT00010029534.1">
    <property type="protein sequence ID" value="ENSVURP00010025935.1"/>
    <property type="gene ID" value="ENSVURG00010019874.1"/>
</dbReference>
<name>A0A4X2LWR8_VOMUR</name>
<dbReference type="InterPro" id="IPR003038">
    <property type="entry name" value="DAD/Ost2"/>
</dbReference>
<dbReference type="GO" id="GO:0008250">
    <property type="term" value="C:oligosaccharyltransferase complex"/>
    <property type="evidence" value="ECO:0007669"/>
    <property type="project" value="InterPro"/>
</dbReference>
<dbReference type="PIRSF" id="PIRSF005588">
    <property type="entry name" value="DAD"/>
    <property type="match status" value="1"/>
</dbReference>
<evidence type="ECO:0000256" key="9">
    <source>
        <dbReference type="ARBA" id="ARBA00046950"/>
    </source>
</evidence>
<dbReference type="OMA" id="WSVYLIA"/>
<dbReference type="AlphaFoldDB" id="A0A4X2LWR8"/>
<feature type="transmembrane region" description="Helical" evidence="10">
    <location>
        <begin position="48"/>
        <end position="66"/>
    </location>
</feature>
<reference evidence="12" key="1">
    <citation type="submission" date="2018-12" db="EMBL/GenBank/DDBJ databases">
        <authorList>
            <person name="Yazar S."/>
        </authorList>
    </citation>
    <scope>NUCLEOTIDE SEQUENCE [LARGE SCALE GENOMIC DNA]</scope>
</reference>
<comment type="similarity">
    <text evidence="3 10">Belongs to the DAD/OST2 family.</text>
</comment>
<comment type="subcellular location">
    <subcellularLocation>
        <location evidence="1 10">Endoplasmic reticulum membrane</location>
        <topology evidence="1 10">Multi-pass membrane protein</topology>
    </subcellularLocation>
</comment>
<dbReference type="Proteomes" id="UP000314987">
    <property type="component" value="Unassembled WGS sequence"/>
</dbReference>
<evidence type="ECO:0000313" key="12">
    <source>
        <dbReference type="Proteomes" id="UP000314987"/>
    </source>
</evidence>
<keyword evidence="7 10" id="KW-1133">Transmembrane helix</keyword>
<evidence type="ECO:0000256" key="10">
    <source>
        <dbReference type="RuleBase" id="RU361136"/>
    </source>
</evidence>
<proteinExistence type="inferred from homology"/>
<dbReference type="GeneTree" id="ENSGT00390000003324"/>
<comment type="subunit">
    <text evidence="9">Component of the oligosaccharyltransferase (OST) complex. OST exists in two different complex forms which contain common core subunits RPN1, RPN2, OST48, OST4, DAD1 and TMEM258, either STT3A or STT3B as catalytic subunits, and form-specific accessory subunits. STT3A complex assembly occurs through the formation of 3 subcomplexes. Subcomplex 1 contains RPN1 and TMEM258, subcomplex 2 contains the STT3A-specific subunits STT3A, DC2/OSTC, and KCP2 as well as the core subunit OST4, and subcomplex 3 contains RPN2, DAD1, and OST48. The STT3A complex can form stable complexes with the Sec61 complex or with both the Sec61 and TRAP complexes.</text>
</comment>
<evidence type="ECO:0000256" key="1">
    <source>
        <dbReference type="ARBA" id="ARBA00004477"/>
    </source>
</evidence>
<evidence type="ECO:0000256" key="5">
    <source>
        <dbReference type="ARBA" id="ARBA00022692"/>
    </source>
</evidence>
<keyword evidence="5 10" id="KW-0812">Transmembrane</keyword>
<evidence type="ECO:0000256" key="8">
    <source>
        <dbReference type="ARBA" id="ARBA00023136"/>
    </source>
</evidence>
<evidence type="ECO:0000313" key="11">
    <source>
        <dbReference type="Ensembl" id="ENSVURP00010025935.1"/>
    </source>
</evidence>
<dbReference type="PANTHER" id="PTHR10705">
    <property type="entry name" value="DOLICHYL-DIPHOSPHOOLIGOSACCHARIDE--PROTEIN GLYCOSYLTRANSFERASE SUBUNIT DAD1"/>
    <property type="match status" value="1"/>
</dbReference>
<protein>
    <recommendedName>
        <fullName evidence="4 10">Dolichyl-diphosphooligosaccharide--protein glycosyltransferase subunit DAD1</fullName>
        <shortName evidence="10">Oligosaccharyl transferase subunit DAD1</shortName>
    </recommendedName>
</protein>
<keyword evidence="8 10" id="KW-0472">Membrane</keyword>